<reference evidence="9" key="1">
    <citation type="journal article" date="2014" name="Int. J. Syst. Evol. Microbiol.">
        <title>Complete genome sequence of Corynebacterium casei LMG S-19264T (=DSM 44701T), isolated from a smear-ripened cheese.</title>
        <authorList>
            <consortium name="US DOE Joint Genome Institute (JGI-PGF)"/>
            <person name="Walter F."/>
            <person name="Albersmeier A."/>
            <person name="Kalinowski J."/>
            <person name="Ruckert C."/>
        </authorList>
    </citation>
    <scope>NUCLEOTIDE SEQUENCE</scope>
    <source>
        <strain evidence="9">JCM 3090</strain>
    </source>
</reference>
<dbReference type="SUPFAM" id="SSF144091">
    <property type="entry name" value="Rhomboid-like"/>
    <property type="match status" value="1"/>
</dbReference>
<protein>
    <submittedName>
        <fullName evidence="9">Rhomboid family intramembrane serine protease</fullName>
    </submittedName>
</protein>
<evidence type="ECO:0000256" key="1">
    <source>
        <dbReference type="ARBA" id="ARBA00004141"/>
    </source>
</evidence>
<evidence type="ECO:0000313" key="10">
    <source>
        <dbReference type="Proteomes" id="UP000649739"/>
    </source>
</evidence>
<keyword evidence="4" id="KW-0378">Hydrolase</keyword>
<name>A0A8J3BHR8_9ACTN</name>
<sequence length="301" mass="31350">MSEAAGVPVCYRHPGRETWVRCTRCERPICPDCMTTAAVGHQCPICVAEGHRTQRAGRTVFGGGPAGERGYATKALVAANILVMVASVLSASGQGLFGGGFGGLGGSFTPLMEAGAVLGRWADPNVDAVFRDGIVHGEYYRLFTGMFLHFGLVHLVLNMWALWVFGRYLETALGPLRYLALYVLAGLGGNVAAFLVSPDGPTVGASGAVFGLFGALFVIQRRLGKDTSAVLAVLAINLVFTFAIKEISWAAHVGGLIVGALVALAFAHAPRSHRTLVQVSGCVIVVGALLVLTAVGVGLAT</sequence>
<feature type="transmembrane region" description="Helical" evidence="7">
    <location>
        <begin position="226"/>
        <end position="243"/>
    </location>
</feature>
<proteinExistence type="inferred from homology"/>
<feature type="transmembrane region" description="Helical" evidence="7">
    <location>
        <begin position="279"/>
        <end position="300"/>
    </location>
</feature>
<gene>
    <name evidence="9" type="ORF">GCM10010123_46020</name>
</gene>
<reference evidence="9" key="2">
    <citation type="submission" date="2020-09" db="EMBL/GenBank/DDBJ databases">
        <authorList>
            <person name="Sun Q."/>
            <person name="Ohkuma M."/>
        </authorList>
    </citation>
    <scope>NUCLEOTIDE SEQUENCE</scope>
    <source>
        <strain evidence="9">JCM 3090</strain>
    </source>
</reference>
<feature type="transmembrane region" description="Helical" evidence="7">
    <location>
        <begin position="249"/>
        <end position="267"/>
    </location>
</feature>
<dbReference type="InterPro" id="IPR050925">
    <property type="entry name" value="Rhomboid_protease_S54"/>
</dbReference>
<dbReference type="GO" id="GO:0004252">
    <property type="term" value="F:serine-type endopeptidase activity"/>
    <property type="evidence" value="ECO:0007669"/>
    <property type="project" value="InterPro"/>
</dbReference>
<comment type="caution">
    <text evidence="9">The sequence shown here is derived from an EMBL/GenBank/DDBJ whole genome shotgun (WGS) entry which is preliminary data.</text>
</comment>
<evidence type="ECO:0000256" key="6">
    <source>
        <dbReference type="ARBA" id="ARBA00023136"/>
    </source>
</evidence>
<dbReference type="Proteomes" id="UP000649739">
    <property type="component" value="Unassembled WGS sequence"/>
</dbReference>
<dbReference type="InterPro" id="IPR035952">
    <property type="entry name" value="Rhomboid-like_sf"/>
</dbReference>
<keyword evidence="9" id="KW-0645">Protease</keyword>
<feature type="transmembrane region" description="Helical" evidence="7">
    <location>
        <begin position="178"/>
        <end position="196"/>
    </location>
</feature>
<accession>A0A8J3BHR8</accession>
<dbReference type="Pfam" id="PF01694">
    <property type="entry name" value="Rhomboid"/>
    <property type="match status" value="1"/>
</dbReference>
<dbReference type="GO" id="GO:0016020">
    <property type="term" value="C:membrane"/>
    <property type="evidence" value="ECO:0007669"/>
    <property type="project" value="UniProtKB-SubCell"/>
</dbReference>
<keyword evidence="10" id="KW-1185">Reference proteome</keyword>
<feature type="transmembrane region" description="Helical" evidence="7">
    <location>
        <begin position="146"/>
        <end position="166"/>
    </location>
</feature>
<evidence type="ECO:0000259" key="8">
    <source>
        <dbReference type="Pfam" id="PF01694"/>
    </source>
</evidence>
<comment type="similarity">
    <text evidence="2">Belongs to the peptidase S54 family.</text>
</comment>
<evidence type="ECO:0000256" key="3">
    <source>
        <dbReference type="ARBA" id="ARBA00022692"/>
    </source>
</evidence>
<evidence type="ECO:0000256" key="2">
    <source>
        <dbReference type="ARBA" id="ARBA00009045"/>
    </source>
</evidence>
<comment type="subcellular location">
    <subcellularLocation>
        <location evidence="1">Membrane</location>
        <topology evidence="1">Multi-pass membrane protein</topology>
    </subcellularLocation>
</comment>
<evidence type="ECO:0000256" key="5">
    <source>
        <dbReference type="ARBA" id="ARBA00022989"/>
    </source>
</evidence>
<dbReference type="GO" id="GO:0006508">
    <property type="term" value="P:proteolysis"/>
    <property type="evidence" value="ECO:0007669"/>
    <property type="project" value="UniProtKB-KW"/>
</dbReference>
<dbReference type="EMBL" id="BMQB01000016">
    <property type="protein sequence ID" value="GGK10868.1"/>
    <property type="molecule type" value="Genomic_DNA"/>
</dbReference>
<dbReference type="AlphaFoldDB" id="A0A8J3BHR8"/>
<evidence type="ECO:0000256" key="7">
    <source>
        <dbReference type="SAM" id="Phobius"/>
    </source>
</evidence>
<feature type="transmembrane region" description="Helical" evidence="7">
    <location>
        <begin position="75"/>
        <end position="97"/>
    </location>
</feature>
<organism evidence="9 10">
    <name type="scientific">Pilimelia anulata</name>
    <dbReference type="NCBI Taxonomy" id="53371"/>
    <lineage>
        <taxon>Bacteria</taxon>
        <taxon>Bacillati</taxon>
        <taxon>Actinomycetota</taxon>
        <taxon>Actinomycetes</taxon>
        <taxon>Micromonosporales</taxon>
        <taxon>Micromonosporaceae</taxon>
        <taxon>Pilimelia</taxon>
    </lineage>
</organism>
<dbReference type="PANTHER" id="PTHR43731">
    <property type="entry name" value="RHOMBOID PROTEASE"/>
    <property type="match status" value="1"/>
</dbReference>
<dbReference type="PANTHER" id="PTHR43731:SF14">
    <property type="entry name" value="PRESENILIN-ASSOCIATED RHOMBOID-LIKE PROTEIN, MITOCHONDRIAL"/>
    <property type="match status" value="1"/>
</dbReference>
<keyword evidence="5 7" id="KW-1133">Transmembrane helix</keyword>
<dbReference type="RefSeq" id="WP_189172316.1">
    <property type="nucleotide sequence ID" value="NZ_BMQB01000016.1"/>
</dbReference>
<feature type="transmembrane region" description="Helical" evidence="7">
    <location>
        <begin position="202"/>
        <end position="219"/>
    </location>
</feature>
<dbReference type="Gene3D" id="1.20.1540.10">
    <property type="entry name" value="Rhomboid-like"/>
    <property type="match status" value="1"/>
</dbReference>
<keyword evidence="3 7" id="KW-0812">Transmembrane</keyword>
<keyword evidence="6 7" id="KW-0472">Membrane</keyword>
<evidence type="ECO:0000256" key="4">
    <source>
        <dbReference type="ARBA" id="ARBA00022801"/>
    </source>
</evidence>
<evidence type="ECO:0000313" key="9">
    <source>
        <dbReference type="EMBL" id="GGK10868.1"/>
    </source>
</evidence>
<feature type="domain" description="Peptidase S54 rhomboid" evidence="8">
    <location>
        <begin position="137"/>
        <end position="266"/>
    </location>
</feature>
<dbReference type="InterPro" id="IPR022764">
    <property type="entry name" value="Peptidase_S54_rhomboid_dom"/>
</dbReference>